<comment type="caution">
    <text evidence="1">The sequence shown here is derived from an EMBL/GenBank/DDBJ whole genome shotgun (WGS) entry which is preliminary data.</text>
</comment>
<dbReference type="EMBL" id="PKMF04000275">
    <property type="protein sequence ID" value="KAK7839811.1"/>
    <property type="molecule type" value="Genomic_DNA"/>
</dbReference>
<name>A0AAW0KP91_QUESU</name>
<proteinExistence type="predicted"/>
<dbReference type="AlphaFoldDB" id="A0AAW0KP91"/>
<keyword evidence="2" id="KW-1185">Reference proteome</keyword>
<evidence type="ECO:0000313" key="2">
    <source>
        <dbReference type="Proteomes" id="UP000237347"/>
    </source>
</evidence>
<organism evidence="1 2">
    <name type="scientific">Quercus suber</name>
    <name type="common">Cork oak</name>
    <dbReference type="NCBI Taxonomy" id="58331"/>
    <lineage>
        <taxon>Eukaryota</taxon>
        <taxon>Viridiplantae</taxon>
        <taxon>Streptophyta</taxon>
        <taxon>Embryophyta</taxon>
        <taxon>Tracheophyta</taxon>
        <taxon>Spermatophyta</taxon>
        <taxon>Magnoliopsida</taxon>
        <taxon>eudicotyledons</taxon>
        <taxon>Gunneridae</taxon>
        <taxon>Pentapetalae</taxon>
        <taxon>rosids</taxon>
        <taxon>fabids</taxon>
        <taxon>Fagales</taxon>
        <taxon>Fagaceae</taxon>
        <taxon>Quercus</taxon>
    </lineage>
</organism>
<gene>
    <name evidence="1" type="ORF">CFP56_017457</name>
</gene>
<evidence type="ECO:0000313" key="1">
    <source>
        <dbReference type="EMBL" id="KAK7839811.1"/>
    </source>
</evidence>
<protein>
    <submittedName>
        <fullName evidence="1">Thaumatin-like protein</fullName>
    </submittedName>
</protein>
<reference evidence="1 2" key="1">
    <citation type="journal article" date="2018" name="Sci. Data">
        <title>The draft genome sequence of cork oak.</title>
        <authorList>
            <person name="Ramos A.M."/>
            <person name="Usie A."/>
            <person name="Barbosa P."/>
            <person name="Barros P.M."/>
            <person name="Capote T."/>
            <person name="Chaves I."/>
            <person name="Simoes F."/>
            <person name="Abreu I."/>
            <person name="Carrasquinho I."/>
            <person name="Faro C."/>
            <person name="Guimaraes J.B."/>
            <person name="Mendonca D."/>
            <person name="Nobrega F."/>
            <person name="Rodrigues L."/>
            <person name="Saibo N.J.M."/>
            <person name="Varela M.C."/>
            <person name="Egas C."/>
            <person name="Matos J."/>
            <person name="Miguel C.M."/>
            <person name="Oliveira M.M."/>
            <person name="Ricardo C.P."/>
            <person name="Goncalves S."/>
        </authorList>
    </citation>
    <scope>NUCLEOTIDE SEQUENCE [LARGE SCALE GENOMIC DNA]</scope>
    <source>
        <strain evidence="2">cv. HL8</strain>
    </source>
</reference>
<sequence>MGPKKNKTKEGELGRKNKLSLPTELPSFSALFSVLYSLHPKPLSVSASAKDWSGIQPGAGKPILARGGFKLQPGKAYSLHLTALWSGRGL</sequence>
<dbReference type="Proteomes" id="UP000237347">
    <property type="component" value="Unassembled WGS sequence"/>
</dbReference>
<accession>A0AAW0KP91</accession>